<proteinExistence type="predicted"/>
<keyword evidence="3" id="KW-1185">Reference proteome</keyword>
<accession>A0AA86QNZ9</accession>
<sequence>MEAELCDNKLIIPNQFSKQQYSKISRTKDKNNENKQQTQKITVIYKNISEIYSDDRNKQVSFYSQQERKDEIRKKNRPTRRRNLHQFTAIYIIYKTKQWFLLTFNI</sequence>
<dbReference type="EMBL" id="CAXDID020000313">
    <property type="protein sequence ID" value="CAL6075389.1"/>
    <property type="molecule type" value="Genomic_DNA"/>
</dbReference>
<evidence type="ECO:0000313" key="3">
    <source>
        <dbReference type="Proteomes" id="UP001642409"/>
    </source>
</evidence>
<name>A0AA86QNZ9_9EUKA</name>
<organism evidence="1">
    <name type="scientific">Hexamita inflata</name>
    <dbReference type="NCBI Taxonomy" id="28002"/>
    <lineage>
        <taxon>Eukaryota</taxon>
        <taxon>Metamonada</taxon>
        <taxon>Diplomonadida</taxon>
        <taxon>Hexamitidae</taxon>
        <taxon>Hexamitinae</taxon>
        <taxon>Hexamita</taxon>
    </lineage>
</organism>
<dbReference type="Proteomes" id="UP001642409">
    <property type="component" value="Unassembled WGS sequence"/>
</dbReference>
<comment type="caution">
    <text evidence="1">The sequence shown here is derived from an EMBL/GenBank/DDBJ whole genome shotgun (WGS) entry which is preliminary data.</text>
</comment>
<reference evidence="1" key="1">
    <citation type="submission" date="2023-06" db="EMBL/GenBank/DDBJ databases">
        <authorList>
            <person name="Kurt Z."/>
        </authorList>
    </citation>
    <scope>NUCLEOTIDE SEQUENCE</scope>
</reference>
<protein>
    <submittedName>
        <fullName evidence="2">Hypothetical_protein</fullName>
    </submittedName>
</protein>
<dbReference type="EMBL" id="CATOUU010000929">
    <property type="protein sequence ID" value="CAI9960217.1"/>
    <property type="molecule type" value="Genomic_DNA"/>
</dbReference>
<gene>
    <name evidence="1" type="ORF">HINF_LOCUS47862</name>
    <name evidence="2" type="ORF">HINF_LOCUS57184</name>
</gene>
<evidence type="ECO:0000313" key="2">
    <source>
        <dbReference type="EMBL" id="CAL6075389.1"/>
    </source>
</evidence>
<dbReference type="AlphaFoldDB" id="A0AA86QNZ9"/>
<reference evidence="2 3" key="2">
    <citation type="submission" date="2024-07" db="EMBL/GenBank/DDBJ databases">
        <authorList>
            <person name="Akdeniz Z."/>
        </authorList>
    </citation>
    <scope>NUCLEOTIDE SEQUENCE [LARGE SCALE GENOMIC DNA]</scope>
</reference>
<evidence type="ECO:0000313" key="1">
    <source>
        <dbReference type="EMBL" id="CAI9960217.1"/>
    </source>
</evidence>